<dbReference type="EMBL" id="JAAXPE010000021">
    <property type="protein sequence ID" value="NKY87797.1"/>
    <property type="molecule type" value="Genomic_DNA"/>
</dbReference>
<dbReference type="RefSeq" id="WP_040720987.1">
    <property type="nucleotide sequence ID" value="NZ_CAWPHS010000014.1"/>
</dbReference>
<name>A0A7X6M070_9NOCA</name>
<gene>
    <name evidence="1" type="ORF">HGA07_19445</name>
</gene>
<proteinExistence type="predicted"/>
<organism evidence="1 2">
    <name type="scientific">Nocardia veterana</name>
    <dbReference type="NCBI Taxonomy" id="132249"/>
    <lineage>
        <taxon>Bacteria</taxon>
        <taxon>Bacillati</taxon>
        <taxon>Actinomycetota</taxon>
        <taxon>Actinomycetes</taxon>
        <taxon>Mycobacteriales</taxon>
        <taxon>Nocardiaceae</taxon>
        <taxon>Nocardia</taxon>
    </lineage>
</organism>
<comment type="caution">
    <text evidence="1">The sequence shown here is derived from an EMBL/GenBank/DDBJ whole genome shotgun (WGS) entry which is preliminary data.</text>
</comment>
<evidence type="ECO:0000313" key="2">
    <source>
        <dbReference type="Proteomes" id="UP000523447"/>
    </source>
</evidence>
<evidence type="ECO:0000313" key="1">
    <source>
        <dbReference type="EMBL" id="NKY87797.1"/>
    </source>
</evidence>
<keyword evidence="2" id="KW-1185">Reference proteome</keyword>
<dbReference type="Proteomes" id="UP000523447">
    <property type="component" value="Unassembled WGS sequence"/>
</dbReference>
<reference evidence="1 2" key="1">
    <citation type="submission" date="2020-04" db="EMBL/GenBank/DDBJ databases">
        <title>MicrobeNet Type strains.</title>
        <authorList>
            <person name="Nicholson A.C."/>
        </authorList>
    </citation>
    <scope>NUCLEOTIDE SEQUENCE [LARGE SCALE GENOMIC DNA]</scope>
    <source>
        <strain evidence="1 2">DSM 44445</strain>
    </source>
</reference>
<accession>A0A7X6M070</accession>
<protein>
    <submittedName>
        <fullName evidence="1">Uncharacterized protein</fullName>
    </submittedName>
</protein>
<sequence>MRYEFVVDGDLSDRALAEFPELTRSTVATPGSTTLFGALPDYTAMRGVLARLDALGLTVLEMRRLPD</sequence>
<dbReference type="AlphaFoldDB" id="A0A7X6M070"/>